<keyword evidence="6" id="KW-0472">Membrane</keyword>
<dbReference type="InterPro" id="IPR058533">
    <property type="entry name" value="Cation_efflux_TM"/>
</dbReference>
<dbReference type="AlphaFoldDB" id="A0A137NU87"/>
<feature type="domain" description="Cation efflux protein cytoplasmic" evidence="8">
    <location>
        <begin position="256"/>
        <end position="330"/>
    </location>
</feature>
<dbReference type="PANTHER" id="PTHR43840:SF13">
    <property type="entry name" value="CATION EFFLUX PROTEIN CYTOPLASMIC DOMAIN-CONTAINING PROTEIN"/>
    <property type="match status" value="1"/>
</dbReference>
<dbReference type="InterPro" id="IPR027469">
    <property type="entry name" value="Cation_efflux_TMD_sf"/>
</dbReference>
<dbReference type="Proteomes" id="UP000070444">
    <property type="component" value="Unassembled WGS sequence"/>
</dbReference>
<organism evidence="9 10">
    <name type="scientific">Conidiobolus coronatus (strain ATCC 28846 / CBS 209.66 / NRRL 28638)</name>
    <name type="common">Delacroixia coronata</name>
    <dbReference type="NCBI Taxonomy" id="796925"/>
    <lineage>
        <taxon>Eukaryota</taxon>
        <taxon>Fungi</taxon>
        <taxon>Fungi incertae sedis</taxon>
        <taxon>Zoopagomycota</taxon>
        <taxon>Entomophthoromycotina</taxon>
        <taxon>Entomophthoromycetes</taxon>
        <taxon>Entomophthorales</taxon>
        <taxon>Ancylistaceae</taxon>
        <taxon>Conidiobolus</taxon>
    </lineage>
</organism>
<dbReference type="GO" id="GO:0030003">
    <property type="term" value="P:intracellular monoatomic cation homeostasis"/>
    <property type="evidence" value="ECO:0007669"/>
    <property type="project" value="UniProtKB-ARBA"/>
</dbReference>
<evidence type="ECO:0000256" key="2">
    <source>
        <dbReference type="ARBA" id="ARBA00022448"/>
    </source>
</evidence>
<evidence type="ECO:0000256" key="3">
    <source>
        <dbReference type="ARBA" id="ARBA00022692"/>
    </source>
</evidence>
<dbReference type="Pfam" id="PF16916">
    <property type="entry name" value="ZT_dimer"/>
    <property type="match status" value="1"/>
</dbReference>
<proteinExistence type="predicted"/>
<keyword evidence="2" id="KW-0813">Transport</keyword>
<dbReference type="NCBIfam" id="TIGR01297">
    <property type="entry name" value="CDF"/>
    <property type="match status" value="1"/>
</dbReference>
<dbReference type="GO" id="GO:0012505">
    <property type="term" value="C:endomembrane system"/>
    <property type="evidence" value="ECO:0007669"/>
    <property type="project" value="UniProtKB-SubCell"/>
</dbReference>
<evidence type="ECO:0000259" key="8">
    <source>
        <dbReference type="Pfam" id="PF16916"/>
    </source>
</evidence>
<dbReference type="Pfam" id="PF01545">
    <property type="entry name" value="Cation_efflux"/>
    <property type="match status" value="1"/>
</dbReference>
<protein>
    <submittedName>
        <fullName evidence="9">Cation efflux protein</fullName>
    </submittedName>
</protein>
<evidence type="ECO:0000313" key="10">
    <source>
        <dbReference type="Proteomes" id="UP000070444"/>
    </source>
</evidence>
<dbReference type="OMA" id="QKVDTCR"/>
<evidence type="ECO:0000259" key="7">
    <source>
        <dbReference type="Pfam" id="PF01545"/>
    </source>
</evidence>
<dbReference type="EMBL" id="KQ964741">
    <property type="protein sequence ID" value="KXN66317.1"/>
    <property type="molecule type" value="Genomic_DNA"/>
</dbReference>
<name>A0A137NU87_CONC2</name>
<dbReference type="GO" id="GO:0008324">
    <property type="term" value="F:monoatomic cation transmembrane transporter activity"/>
    <property type="evidence" value="ECO:0007669"/>
    <property type="project" value="InterPro"/>
</dbReference>
<dbReference type="Gene3D" id="1.20.1510.10">
    <property type="entry name" value="Cation efflux protein transmembrane domain"/>
    <property type="match status" value="1"/>
</dbReference>
<dbReference type="FunFam" id="1.20.1510.10:FF:000005">
    <property type="entry name" value="Putative Cation diffusion facilitator 1"/>
    <property type="match status" value="1"/>
</dbReference>
<keyword evidence="4" id="KW-1133">Transmembrane helix</keyword>
<dbReference type="STRING" id="796925.A0A137NU87"/>
<sequence>MNLKAHKQSQEHLSLLIKQGRHNVHSFYSQQNELIEDLLTALEPEEDESENLLKLKIAINGSVIVNVILLVLQMYAAFTTGSLSLFATMADAFMDLLSSIILLLAGWAADNVNHFLYPTGKSRLETAGIIVFSSLMATVSINLMVEGIKALIYTENKVELTIASIACIVIALASKFVLYVYCSLLSKYPSAQILALDHRNDIVVNVFGLSMSLLGHNLYWWMDPIGCLLVALFILRSWVSTALEQIDLIVGKAADPDFLKKLTYISMTHDPRIKHIDTCRAYHAGNNFFVEVDIVLDPNTPLHESHDIAESLQIKLESLQTVERAFVHADYEFFHPPEH</sequence>
<dbReference type="SUPFAM" id="SSF161111">
    <property type="entry name" value="Cation efflux protein transmembrane domain-like"/>
    <property type="match status" value="1"/>
</dbReference>
<evidence type="ECO:0000256" key="5">
    <source>
        <dbReference type="ARBA" id="ARBA00023065"/>
    </source>
</evidence>
<dbReference type="GO" id="GO:0016020">
    <property type="term" value="C:membrane"/>
    <property type="evidence" value="ECO:0007669"/>
    <property type="project" value="InterPro"/>
</dbReference>
<dbReference type="InterPro" id="IPR050291">
    <property type="entry name" value="CDF_Transporter"/>
</dbReference>
<gene>
    <name evidence="9" type="ORF">CONCODRAFT_76363</name>
</gene>
<evidence type="ECO:0000256" key="4">
    <source>
        <dbReference type="ARBA" id="ARBA00022989"/>
    </source>
</evidence>
<dbReference type="OrthoDB" id="78296at2759"/>
<keyword evidence="3" id="KW-0812">Transmembrane</keyword>
<dbReference type="InterPro" id="IPR036837">
    <property type="entry name" value="Cation_efflux_CTD_sf"/>
</dbReference>
<dbReference type="Gene3D" id="3.30.70.1350">
    <property type="entry name" value="Cation efflux protein, cytoplasmic domain"/>
    <property type="match status" value="1"/>
</dbReference>
<evidence type="ECO:0000256" key="1">
    <source>
        <dbReference type="ARBA" id="ARBA00004127"/>
    </source>
</evidence>
<dbReference type="PANTHER" id="PTHR43840">
    <property type="entry name" value="MITOCHONDRIAL METAL TRANSPORTER 1-RELATED"/>
    <property type="match status" value="1"/>
</dbReference>
<dbReference type="InterPro" id="IPR002524">
    <property type="entry name" value="Cation_efflux"/>
</dbReference>
<keyword evidence="10" id="KW-1185">Reference proteome</keyword>
<dbReference type="InterPro" id="IPR027470">
    <property type="entry name" value="Cation_efflux_CTD"/>
</dbReference>
<keyword evidence="5" id="KW-0406">Ion transport</keyword>
<evidence type="ECO:0000313" key="9">
    <source>
        <dbReference type="EMBL" id="KXN66317.1"/>
    </source>
</evidence>
<accession>A0A137NU87</accession>
<evidence type="ECO:0000256" key="6">
    <source>
        <dbReference type="ARBA" id="ARBA00023136"/>
    </source>
</evidence>
<feature type="domain" description="Cation efflux protein transmembrane" evidence="7">
    <location>
        <begin position="62"/>
        <end position="248"/>
    </location>
</feature>
<comment type="subcellular location">
    <subcellularLocation>
        <location evidence="1">Endomembrane system</location>
        <topology evidence="1">Multi-pass membrane protein</topology>
    </subcellularLocation>
</comment>
<dbReference type="FunFam" id="3.30.70.1350:FF:000001">
    <property type="entry name" value="Metal tolerance protein 11"/>
    <property type="match status" value="1"/>
</dbReference>
<dbReference type="SUPFAM" id="SSF160240">
    <property type="entry name" value="Cation efflux protein cytoplasmic domain-like"/>
    <property type="match status" value="1"/>
</dbReference>
<dbReference type="GO" id="GO:0098771">
    <property type="term" value="P:inorganic ion homeostasis"/>
    <property type="evidence" value="ECO:0007669"/>
    <property type="project" value="UniProtKB-ARBA"/>
</dbReference>
<reference evidence="9 10" key="1">
    <citation type="journal article" date="2015" name="Genome Biol. Evol.">
        <title>Phylogenomic analyses indicate that early fungi evolved digesting cell walls of algal ancestors of land plants.</title>
        <authorList>
            <person name="Chang Y."/>
            <person name="Wang S."/>
            <person name="Sekimoto S."/>
            <person name="Aerts A.L."/>
            <person name="Choi C."/>
            <person name="Clum A."/>
            <person name="LaButti K.M."/>
            <person name="Lindquist E.A."/>
            <person name="Yee Ngan C."/>
            <person name="Ohm R.A."/>
            <person name="Salamov A.A."/>
            <person name="Grigoriev I.V."/>
            <person name="Spatafora J.W."/>
            <person name="Berbee M.L."/>
        </authorList>
    </citation>
    <scope>NUCLEOTIDE SEQUENCE [LARGE SCALE GENOMIC DNA]</scope>
    <source>
        <strain evidence="9 10">NRRL 28638</strain>
    </source>
</reference>